<comment type="caution">
    <text evidence="1">The sequence shown here is derived from an EMBL/GenBank/DDBJ whole genome shotgun (WGS) entry which is preliminary data.</text>
</comment>
<evidence type="ECO:0008006" key="2">
    <source>
        <dbReference type="Google" id="ProtNLM"/>
    </source>
</evidence>
<proteinExistence type="predicted"/>
<feature type="non-terminal residue" evidence="1">
    <location>
        <position position="1"/>
    </location>
</feature>
<sequence length="192" mass="21765">FEPGYYSSDLRFALNFNKLKVETFAGATYPAPDSSLGYYRCGLLFYASEESVEFMAQAGIPQWSPVNDQFNMSLFYLLFEPRVRIGFLSVIPTFFWRPGYYSQQSTDEQAFDVNLNLLLGGTAATKVRGGLESNFSYQTESGGTTVSEFRIRLSPYLQSLTSGVIWEIRVNGKLWHSYSDLIECFLSAKAEF</sequence>
<organism evidence="1">
    <name type="scientific">marine sediment metagenome</name>
    <dbReference type="NCBI Taxonomy" id="412755"/>
    <lineage>
        <taxon>unclassified sequences</taxon>
        <taxon>metagenomes</taxon>
        <taxon>ecological metagenomes</taxon>
    </lineage>
</organism>
<reference evidence="1" key="1">
    <citation type="journal article" date="2014" name="Front. Microbiol.">
        <title>High frequency of phylogenetically diverse reductive dehalogenase-homologous genes in deep subseafloor sedimentary metagenomes.</title>
        <authorList>
            <person name="Kawai M."/>
            <person name="Futagami T."/>
            <person name="Toyoda A."/>
            <person name="Takaki Y."/>
            <person name="Nishi S."/>
            <person name="Hori S."/>
            <person name="Arai W."/>
            <person name="Tsubouchi T."/>
            <person name="Morono Y."/>
            <person name="Uchiyama I."/>
            <person name="Ito T."/>
            <person name="Fujiyama A."/>
            <person name="Inagaki F."/>
            <person name="Takami H."/>
        </authorList>
    </citation>
    <scope>NUCLEOTIDE SEQUENCE</scope>
    <source>
        <strain evidence="1">Expedition CK06-06</strain>
    </source>
</reference>
<gene>
    <name evidence="1" type="ORF">S01H4_39977</name>
</gene>
<dbReference type="EMBL" id="BART01021723">
    <property type="protein sequence ID" value="GAH03484.1"/>
    <property type="molecule type" value="Genomic_DNA"/>
</dbReference>
<evidence type="ECO:0000313" key="1">
    <source>
        <dbReference type="EMBL" id="GAH03484.1"/>
    </source>
</evidence>
<dbReference type="AlphaFoldDB" id="X1DEM8"/>
<protein>
    <recommendedName>
        <fullName evidence="2">TonB-dependent receptor-like beta-barrel domain-containing protein</fullName>
    </recommendedName>
</protein>
<accession>X1DEM8</accession>
<name>X1DEM8_9ZZZZ</name>